<gene>
    <name evidence="3" type="ORF">ENN90_02230</name>
</gene>
<dbReference type="InterPro" id="IPR011871">
    <property type="entry name" value="Fib_succ_major"/>
</dbReference>
<sequence>MKSLTFTLILIWALAFTAAAQNLYIHKTDGEVIDVPLSSIEKITFTGDSENTISDVDGNTYAIVLIGTQWWMAENLKTTKYNDGTSIPLKTDDDSWKTTNQDSPAYCWYDNNISNKNPYGALYNFYALNPETNGEKNVCPSGWRVPTNEDWTTLTNHLGGLSEAGGKMKATGTEFWQTPNTGATNESGFTGLPGGSRVNGDFSEMGTRGRWWAFSIHQTYGSVYFWQVSNANKSISNHHLSQNNGFSIRCIKE</sequence>
<dbReference type="Pfam" id="PF09603">
    <property type="entry name" value="Fib_succ_major"/>
    <property type="match status" value="1"/>
</dbReference>
<evidence type="ECO:0000256" key="1">
    <source>
        <dbReference type="SAM" id="SignalP"/>
    </source>
</evidence>
<dbReference type="Proteomes" id="UP000886047">
    <property type="component" value="Unassembled WGS sequence"/>
</dbReference>
<evidence type="ECO:0000313" key="3">
    <source>
        <dbReference type="EMBL" id="HDR50426.1"/>
    </source>
</evidence>
<feature type="signal peptide" evidence="1">
    <location>
        <begin position="1"/>
        <end position="20"/>
    </location>
</feature>
<evidence type="ECO:0000259" key="2">
    <source>
        <dbReference type="Pfam" id="PF09603"/>
    </source>
</evidence>
<dbReference type="AlphaFoldDB" id="A0A831LV82"/>
<organism evidence="3">
    <name type="scientific">Mariniphaga anaerophila</name>
    <dbReference type="NCBI Taxonomy" id="1484053"/>
    <lineage>
        <taxon>Bacteria</taxon>
        <taxon>Pseudomonadati</taxon>
        <taxon>Bacteroidota</taxon>
        <taxon>Bacteroidia</taxon>
        <taxon>Marinilabiliales</taxon>
        <taxon>Prolixibacteraceae</taxon>
        <taxon>Mariniphaga</taxon>
    </lineage>
</organism>
<feature type="domain" description="Fibrobacter succinogenes major paralogous" evidence="2">
    <location>
        <begin position="64"/>
        <end position="252"/>
    </location>
</feature>
<dbReference type="NCBIfam" id="TIGR02145">
    <property type="entry name" value="Fib_succ_major"/>
    <property type="match status" value="1"/>
</dbReference>
<keyword evidence="1" id="KW-0732">Signal</keyword>
<comment type="caution">
    <text evidence="3">The sequence shown here is derived from an EMBL/GenBank/DDBJ whole genome shotgun (WGS) entry which is preliminary data.</text>
</comment>
<dbReference type="EMBL" id="DSDK01000126">
    <property type="protein sequence ID" value="HDR50426.1"/>
    <property type="molecule type" value="Genomic_DNA"/>
</dbReference>
<proteinExistence type="predicted"/>
<protein>
    <recommendedName>
        <fullName evidence="2">Fibrobacter succinogenes major paralogous domain-containing protein</fullName>
    </recommendedName>
</protein>
<reference evidence="3" key="1">
    <citation type="journal article" date="2020" name="mSystems">
        <title>Genome- and Community-Level Interaction Insights into Carbon Utilization and Element Cycling Functions of Hydrothermarchaeota in Hydrothermal Sediment.</title>
        <authorList>
            <person name="Zhou Z."/>
            <person name="Liu Y."/>
            <person name="Xu W."/>
            <person name="Pan J."/>
            <person name="Luo Z.H."/>
            <person name="Li M."/>
        </authorList>
    </citation>
    <scope>NUCLEOTIDE SEQUENCE [LARGE SCALE GENOMIC DNA]</scope>
    <source>
        <strain evidence="3">SpSt-1217</strain>
    </source>
</reference>
<name>A0A831LV82_9BACT</name>
<accession>A0A831LV82</accession>
<feature type="chain" id="PRO_5032394016" description="Fibrobacter succinogenes major paralogous domain-containing protein" evidence="1">
    <location>
        <begin position="21"/>
        <end position="253"/>
    </location>
</feature>